<evidence type="ECO:0000256" key="5">
    <source>
        <dbReference type="ARBA" id="ARBA00022989"/>
    </source>
</evidence>
<evidence type="ECO:0000256" key="6">
    <source>
        <dbReference type="ARBA" id="ARBA00023136"/>
    </source>
</evidence>
<evidence type="ECO:0000313" key="11">
    <source>
        <dbReference type="Proteomes" id="UP000242662"/>
    </source>
</evidence>
<dbReference type="PANTHER" id="PTHR34582">
    <property type="entry name" value="UPF0702 TRANSMEMBRANE PROTEIN YCAP"/>
    <property type="match status" value="1"/>
</dbReference>
<keyword evidence="6 7" id="KW-0472">Membrane</keyword>
<dbReference type="InterPro" id="IPR007353">
    <property type="entry name" value="DUF421"/>
</dbReference>
<dbReference type="Proteomes" id="UP000242662">
    <property type="component" value="Unassembled WGS sequence"/>
</dbReference>
<organism evidence="10 11">
    <name type="scientific">Shouchella lonarensis</name>
    <dbReference type="NCBI Taxonomy" id="1464122"/>
    <lineage>
        <taxon>Bacteria</taxon>
        <taxon>Bacillati</taxon>
        <taxon>Bacillota</taxon>
        <taxon>Bacilli</taxon>
        <taxon>Bacillales</taxon>
        <taxon>Bacillaceae</taxon>
        <taxon>Shouchella</taxon>
    </lineage>
</organism>
<dbReference type="RefSeq" id="WP_090774691.1">
    <property type="nucleotide sequence ID" value="NZ_FMYM01000002.1"/>
</dbReference>
<evidence type="ECO:0000259" key="9">
    <source>
        <dbReference type="Pfam" id="PF20730"/>
    </source>
</evidence>
<dbReference type="OrthoDB" id="9778331at2"/>
<dbReference type="EMBL" id="FMYM01000002">
    <property type="protein sequence ID" value="SDB86440.1"/>
    <property type="molecule type" value="Genomic_DNA"/>
</dbReference>
<accession>A0A1G6GWL4</accession>
<dbReference type="Pfam" id="PF07870">
    <property type="entry name" value="DUF1657"/>
    <property type="match status" value="1"/>
</dbReference>
<feature type="domain" description="YetF C-terminal" evidence="8">
    <location>
        <begin position="82"/>
        <end position="214"/>
    </location>
</feature>
<protein>
    <submittedName>
        <fullName evidence="10">Uncharacterized membrane protein YcaP, DUF421 family</fullName>
    </submittedName>
</protein>
<evidence type="ECO:0000256" key="4">
    <source>
        <dbReference type="ARBA" id="ARBA00022692"/>
    </source>
</evidence>
<evidence type="ECO:0000256" key="1">
    <source>
        <dbReference type="ARBA" id="ARBA00004651"/>
    </source>
</evidence>
<dbReference type="InterPro" id="IPR012452">
    <property type="entry name" value="DUF1657"/>
</dbReference>
<dbReference type="PANTHER" id="PTHR34582:SF7">
    <property type="entry name" value="UPF0702 TRANSMEMBRANE PROTEIN YDFS"/>
    <property type="match status" value="1"/>
</dbReference>
<dbReference type="STRING" id="1464122.SAMN05421737_102111"/>
<proteinExistence type="inferred from homology"/>
<feature type="transmembrane region" description="Helical" evidence="7">
    <location>
        <begin position="59"/>
        <end position="77"/>
    </location>
</feature>
<dbReference type="Pfam" id="PF20730">
    <property type="entry name" value="YetF_N"/>
    <property type="match status" value="1"/>
</dbReference>
<evidence type="ECO:0000256" key="2">
    <source>
        <dbReference type="ARBA" id="ARBA00006448"/>
    </source>
</evidence>
<evidence type="ECO:0000313" key="10">
    <source>
        <dbReference type="EMBL" id="SDB86440.1"/>
    </source>
</evidence>
<dbReference type="Gene3D" id="3.30.240.20">
    <property type="entry name" value="bsu07140 like domains"/>
    <property type="match status" value="2"/>
</dbReference>
<dbReference type="InterPro" id="IPR048454">
    <property type="entry name" value="YetF_N"/>
</dbReference>
<dbReference type="Pfam" id="PF04239">
    <property type="entry name" value="DUF421"/>
    <property type="match status" value="1"/>
</dbReference>
<dbReference type="InterPro" id="IPR023090">
    <property type="entry name" value="UPF0702_alpha/beta_dom_sf"/>
</dbReference>
<gene>
    <name evidence="10" type="ORF">SAMN05421737_102111</name>
</gene>
<comment type="similarity">
    <text evidence="2">Belongs to the UPF0702 family.</text>
</comment>
<name>A0A1G6GWL4_9BACI</name>
<comment type="subcellular location">
    <subcellularLocation>
        <location evidence="1">Cell membrane</location>
        <topology evidence="1">Multi-pass membrane protein</topology>
    </subcellularLocation>
</comment>
<feature type="transmembrane region" description="Helical" evidence="7">
    <location>
        <begin position="35"/>
        <end position="53"/>
    </location>
</feature>
<evidence type="ECO:0000256" key="3">
    <source>
        <dbReference type="ARBA" id="ARBA00022475"/>
    </source>
</evidence>
<reference evidence="11" key="1">
    <citation type="submission" date="2016-09" db="EMBL/GenBank/DDBJ databases">
        <authorList>
            <person name="Varghese N."/>
            <person name="Submissions S."/>
        </authorList>
    </citation>
    <scope>NUCLEOTIDE SEQUENCE [LARGE SCALE GENOMIC DNA]</scope>
    <source>
        <strain evidence="11">25nlg</strain>
    </source>
</reference>
<keyword evidence="3" id="KW-1003">Cell membrane</keyword>
<keyword evidence="11" id="KW-1185">Reference proteome</keyword>
<dbReference type="AlphaFoldDB" id="A0A1G6GWL4"/>
<evidence type="ECO:0000256" key="7">
    <source>
        <dbReference type="SAM" id="Phobius"/>
    </source>
</evidence>
<evidence type="ECO:0000259" key="8">
    <source>
        <dbReference type="Pfam" id="PF04239"/>
    </source>
</evidence>
<feature type="transmembrane region" description="Helical" evidence="7">
    <location>
        <begin position="6"/>
        <end position="23"/>
    </location>
</feature>
<dbReference type="GO" id="GO:0005886">
    <property type="term" value="C:plasma membrane"/>
    <property type="evidence" value="ECO:0007669"/>
    <property type="project" value="UniProtKB-SubCell"/>
</dbReference>
<feature type="domain" description="YetF-like N-terminal transmembrane" evidence="9">
    <location>
        <begin position="7"/>
        <end position="76"/>
    </location>
</feature>
<keyword evidence="5 7" id="KW-1133">Transmembrane helix</keyword>
<keyword evidence="4 7" id="KW-0812">Transmembrane</keyword>
<sequence length="292" mass="32811">MTDLGHVFIRGAIGFLLLFLLARLMGKKHITDMTYYEYIVGIAIGSLAAEMTFSPHVRMSNFVFGMFIWALFPMITSKLELKSFLFRTIAEGKPTVLIENGKINEANLRKEELTVDELMIHLRQNGVFKLADVESAVMEKSGLVSVMKKSDVAPLTPKDAGIVVAQEHQPQVVIVDGNVMEKSLLQYGYTKEWLRAEVAKQGANDFSDVFLAQIDSTGAVYVDLYNDKQHVDAPKITKKLFVVAQMKQLQADLRQFAMQTKQTAAKDVYQQQATQIDKWIKELSPHIVEPPG</sequence>